<sequence length="273" mass="30997">MTDESTSHNGSTSDHIEDSDVSLERAISDIPVLRNLKFSEVPHVDTLDALLHADLIRSLDFDPSDLRAVASSARLWEGLIQQGFRLPFLLCKVAEVRWRLGSKVTAIQLYEEANAECGDVSLGRWIRAARSAVWRQTGEILDAYKDGSVLTIVPGQGWRSTVIYDTHFLPSLIVEEALVMAQIHEVWERGIHTEICRRYYNFFCMHTIALEGVCLFSEDVIYEIAAIGFDRIREINLRMLPQAHYIEEGTVRELDDAISILQDTHKVLIFNVL</sequence>
<organism evidence="1 2">
    <name type="scientific">Antrodiella citrinella</name>
    <dbReference type="NCBI Taxonomy" id="2447956"/>
    <lineage>
        <taxon>Eukaryota</taxon>
        <taxon>Fungi</taxon>
        <taxon>Dikarya</taxon>
        <taxon>Basidiomycota</taxon>
        <taxon>Agaricomycotina</taxon>
        <taxon>Agaricomycetes</taxon>
        <taxon>Polyporales</taxon>
        <taxon>Steccherinaceae</taxon>
        <taxon>Antrodiella</taxon>
    </lineage>
</organism>
<proteinExistence type="predicted"/>
<reference evidence="1 2" key="1">
    <citation type="submission" date="2019-02" db="EMBL/GenBank/DDBJ databases">
        <title>Genome sequencing of the rare red list fungi Antrodiella citrinella (Flaviporus citrinellus).</title>
        <authorList>
            <person name="Buettner E."/>
            <person name="Kellner H."/>
        </authorList>
    </citation>
    <scope>NUCLEOTIDE SEQUENCE [LARGE SCALE GENOMIC DNA]</scope>
    <source>
        <strain evidence="1 2">DSM 108506</strain>
    </source>
</reference>
<name>A0A4S4MS76_9APHY</name>
<protein>
    <submittedName>
        <fullName evidence="1">Uncharacterized protein</fullName>
    </submittedName>
</protein>
<gene>
    <name evidence="1" type="ORF">EUX98_g6027</name>
</gene>
<dbReference type="AlphaFoldDB" id="A0A4S4MS76"/>
<comment type="caution">
    <text evidence="1">The sequence shown here is derived from an EMBL/GenBank/DDBJ whole genome shotgun (WGS) entry which is preliminary data.</text>
</comment>
<dbReference type="OrthoDB" id="439046at2759"/>
<accession>A0A4S4MS76</accession>
<evidence type="ECO:0000313" key="2">
    <source>
        <dbReference type="Proteomes" id="UP000308730"/>
    </source>
</evidence>
<keyword evidence="2" id="KW-1185">Reference proteome</keyword>
<dbReference type="EMBL" id="SGPM01000198">
    <property type="protein sequence ID" value="THH28168.1"/>
    <property type="molecule type" value="Genomic_DNA"/>
</dbReference>
<dbReference type="Proteomes" id="UP000308730">
    <property type="component" value="Unassembled WGS sequence"/>
</dbReference>
<evidence type="ECO:0000313" key="1">
    <source>
        <dbReference type="EMBL" id="THH28168.1"/>
    </source>
</evidence>